<evidence type="ECO:0000256" key="1">
    <source>
        <dbReference type="SAM" id="MobiDB-lite"/>
    </source>
</evidence>
<gene>
    <name evidence="3" type="primary">LOC106474009</name>
</gene>
<feature type="region of interest" description="Disordered" evidence="1">
    <location>
        <begin position="167"/>
        <end position="209"/>
    </location>
</feature>
<dbReference type="GeneID" id="106474009"/>
<protein>
    <submittedName>
        <fullName evidence="3">Uncharacterized protein LOC106474009</fullName>
    </submittedName>
</protein>
<evidence type="ECO:0000313" key="3">
    <source>
        <dbReference type="RefSeq" id="XP_013790148.2"/>
    </source>
</evidence>
<organism evidence="2 3">
    <name type="scientific">Limulus polyphemus</name>
    <name type="common">Atlantic horseshoe crab</name>
    <dbReference type="NCBI Taxonomy" id="6850"/>
    <lineage>
        <taxon>Eukaryota</taxon>
        <taxon>Metazoa</taxon>
        <taxon>Ecdysozoa</taxon>
        <taxon>Arthropoda</taxon>
        <taxon>Chelicerata</taxon>
        <taxon>Merostomata</taxon>
        <taxon>Xiphosura</taxon>
        <taxon>Limulidae</taxon>
        <taxon>Limulus</taxon>
    </lineage>
</organism>
<dbReference type="SUPFAM" id="SSF52540">
    <property type="entry name" value="P-loop containing nucleoside triphosphate hydrolases"/>
    <property type="match status" value="1"/>
</dbReference>
<sequence length="261" mass="29742">MLSEQQIQLVMPKVKMSSFQEFLCPLLPSDYSFEFGSLQFPVTICFAMSINKVQGQGLKVAELFLKQPCFSHGQYYVGCSRVGSHQNLFTLTEEGTTAKMQLVHLRDQELAEQKEENAELLQKVHLTENHVNILDIQCLQLDQSLKAERRLREDEVSSLRTRLESFIASSSPASEEDSSECRIRETSLTSRHHPATSSSTFSRRGFESKPRRSHSLALYSAQELMRSPSCPGLDGIPGIEKWRTLSSDDWKQNQHSEQDRK</sequence>
<keyword evidence="2" id="KW-1185">Reference proteome</keyword>
<accession>A0ABM1BWR0</accession>
<reference evidence="3" key="1">
    <citation type="submission" date="2025-08" db="UniProtKB">
        <authorList>
            <consortium name="RefSeq"/>
        </authorList>
    </citation>
    <scope>IDENTIFICATION</scope>
    <source>
        <tissue evidence="3">Muscle</tissue>
    </source>
</reference>
<name>A0ABM1BWR0_LIMPO</name>
<proteinExistence type="predicted"/>
<evidence type="ECO:0000313" key="2">
    <source>
        <dbReference type="Proteomes" id="UP000694941"/>
    </source>
</evidence>
<dbReference type="Proteomes" id="UP000694941">
    <property type="component" value="Unplaced"/>
</dbReference>
<dbReference type="InterPro" id="IPR027417">
    <property type="entry name" value="P-loop_NTPase"/>
</dbReference>
<dbReference type="RefSeq" id="XP_013790148.2">
    <property type="nucleotide sequence ID" value="XM_013934694.2"/>
</dbReference>